<dbReference type="EMBL" id="KZ454990">
    <property type="protein sequence ID" value="PKI84189.1"/>
    <property type="molecule type" value="Genomic_DNA"/>
</dbReference>
<name>A0A2N1JCC2_9BASI</name>
<evidence type="ECO:0000256" key="1">
    <source>
        <dbReference type="RuleBase" id="RU365002"/>
    </source>
</evidence>
<gene>
    <name evidence="2" type="ORF">MVES_002202</name>
</gene>
<comment type="function">
    <text evidence="1">Catalyzes the hydrolysis of queuosine 5'-phosphate, releasing the nucleobase queuine (q). Is required for salvage of queuine from exogenous queuosine (Q) that is imported and then converted to queuosine 5'-phosphate intracellularly.</text>
</comment>
<dbReference type="AlphaFoldDB" id="A0A2N1JCC2"/>
<comment type="similarity">
    <text evidence="1">Belongs to the QNG1 protein family.</text>
</comment>
<dbReference type="GO" id="GO:0006400">
    <property type="term" value="P:tRNA modification"/>
    <property type="evidence" value="ECO:0007669"/>
    <property type="project" value="TreeGrafter"/>
</dbReference>
<proteinExistence type="inferred from homology"/>
<organism evidence="2 3">
    <name type="scientific">Malassezia vespertilionis</name>
    <dbReference type="NCBI Taxonomy" id="2020962"/>
    <lineage>
        <taxon>Eukaryota</taxon>
        <taxon>Fungi</taxon>
        <taxon>Dikarya</taxon>
        <taxon>Basidiomycota</taxon>
        <taxon>Ustilaginomycotina</taxon>
        <taxon>Malasseziomycetes</taxon>
        <taxon>Malasseziales</taxon>
        <taxon>Malasseziaceae</taxon>
        <taxon>Malassezia</taxon>
    </lineage>
</organism>
<keyword evidence="1" id="KW-0378">Hydrolase</keyword>
<protein>
    <recommendedName>
        <fullName evidence="1">Queuosine 5'-phosphate N-glycosylase/hydrolase</fullName>
        <ecNumber evidence="1">3.2.2.-</ecNumber>
    </recommendedName>
    <alternativeName>
        <fullName evidence="1">Queuosine-nucleotide N-glycosylase/hydrolase</fullName>
    </alternativeName>
</protein>
<evidence type="ECO:0000313" key="3">
    <source>
        <dbReference type="Proteomes" id="UP000232875"/>
    </source>
</evidence>
<dbReference type="PANTHER" id="PTHR21314">
    <property type="entry name" value="QUEUOSINE 5'-PHOSPHATE N-GLYCOSYLASE_HYDROLASE-RELATED"/>
    <property type="match status" value="1"/>
</dbReference>
<evidence type="ECO:0000313" key="2">
    <source>
        <dbReference type="EMBL" id="PKI84189.1"/>
    </source>
</evidence>
<dbReference type="EC" id="3.2.2.-" evidence="1"/>
<keyword evidence="3" id="KW-1185">Reference proteome</keyword>
<dbReference type="OrthoDB" id="416777at2759"/>
<accession>A0A2N1JCC2</accession>
<dbReference type="PANTHER" id="PTHR21314:SF1">
    <property type="entry name" value="QUEUOSINE SALVAGE PROTEIN"/>
    <property type="match status" value="1"/>
</dbReference>
<sequence length="378" mass="40602">MSAALPQDGTLLAVIRTSCVQATQETRIAINDGAIDTFLRTLNTATYDALKSQHGLAFPLRFDTWKDEINFLAVLSLLNAFSGYRADFHSVTGSGASDNVRRMLLGMYLSGNDSPPSLSAEGLAKVSTVQLASAMGVPTHTEEKHPTLPFVTVGTAGGPLAAPLDRASKMCNEAGQFLEREGKRDLGTYLLDEASAALALGRGVESRILEAIACVPGFDDATEIEGRPVYIMKKALYLLNALRDRAVHAPDDAPQIAKDLGARWANGFPAPLPMFVDNVIPTMLLHFKILDVRHAALPTLSASVGEHSSAQATLELGTDEAYRIRAAALTAGAKIVEHARANAIGMTEVELDGYLWSIAKEGELRKLSRIAVRDTEMF</sequence>
<dbReference type="InterPro" id="IPR019438">
    <property type="entry name" value="Q_salvage"/>
</dbReference>
<dbReference type="Proteomes" id="UP000232875">
    <property type="component" value="Unassembled WGS sequence"/>
</dbReference>
<dbReference type="GO" id="GO:0016787">
    <property type="term" value="F:hydrolase activity"/>
    <property type="evidence" value="ECO:0007669"/>
    <property type="project" value="UniProtKB-KW"/>
</dbReference>
<reference evidence="2 3" key="1">
    <citation type="submission" date="2017-10" db="EMBL/GenBank/DDBJ databases">
        <title>A novel species of cold-tolerant Malassezia isolated from bats.</title>
        <authorList>
            <person name="Lorch J.M."/>
            <person name="Palmer J.M."/>
            <person name="Vanderwolf K.J."/>
            <person name="Schmidt K.Z."/>
            <person name="Verant M.L."/>
            <person name="Weller T.J."/>
            <person name="Blehert D.S."/>
        </authorList>
    </citation>
    <scope>NUCLEOTIDE SEQUENCE [LARGE SCALE GENOMIC DNA]</scope>
    <source>
        <strain evidence="2 3">NWHC:44797-103</strain>
    </source>
</reference>
<comment type="catalytic activity">
    <reaction evidence="1">
        <text>queuosine 5'-phosphate + H2O = queuine + D-ribose 5-phosphate</text>
        <dbReference type="Rhea" id="RHEA:75387"/>
        <dbReference type="ChEBI" id="CHEBI:15377"/>
        <dbReference type="ChEBI" id="CHEBI:17433"/>
        <dbReference type="ChEBI" id="CHEBI:78346"/>
        <dbReference type="ChEBI" id="CHEBI:194371"/>
    </reaction>
    <physiologicalReaction direction="left-to-right" evidence="1">
        <dbReference type="Rhea" id="RHEA:75388"/>
    </physiologicalReaction>
</comment>
<dbReference type="Pfam" id="PF10343">
    <property type="entry name" value="Q_salvage"/>
    <property type="match status" value="1"/>
</dbReference>